<keyword evidence="5" id="KW-0539">Nucleus</keyword>
<keyword evidence="9" id="KW-1185">Reference proteome</keyword>
<evidence type="ECO:0000313" key="8">
    <source>
        <dbReference type="EMBL" id="EOY09395.1"/>
    </source>
</evidence>
<dbReference type="Gene3D" id="3.30.730.10">
    <property type="entry name" value="AP2/ERF domain"/>
    <property type="match status" value="2"/>
</dbReference>
<dbReference type="PROSITE" id="PS51032">
    <property type="entry name" value="AP2_ERF"/>
    <property type="match status" value="2"/>
</dbReference>
<evidence type="ECO:0000256" key="5">
    <source>
        <dbReference type="ARBA" id="ARBA00023242"/>
    </source>
</evidence>
<dbReference type="SUPFAM" id="SSF54171">
    <property type="entry name" value="DNA-binding domain"/>
    <property type="match status" value="2"/>
</dbReference>
<dbReference type="Proteomes" id="UP000026915">
    <property type="component" value="Chromosome 5"/>
</dbReference>
<dbReference type="Gramene" id="EOY09395">
    <property type="protein sequence ID" value="EOY09395"/>
    <property type="gene ID" value="TCM_024823"/>
</dbReference>
<dbReference type="InterPro" id="IPR016177">
    <property type="entry name" value="DNA-bd_dom_sf"/>
</dbReference>
<evidence type="ECO:0000259" key="7">
    <source>
        <dbReference type="PROSITE" id="PS51032"/>
    </source>
</evidence>
<dbReference type="AlphaFoldDB" id="A0A061EWC7"/>
<gene>
    <name evidence="8" type="ORF">TCM_024823</name>
</gene>
<protein>
    <submittedName>
        <fullName evidence="8">Integrase-type DNA-binding superfamily protein</fullName>
    </submittedName>
</protein>
<feature type="region of interest" description="Disordered" evidence="6">
    <location>
        <begin position="191"/>
        <end position="252"/>
    </location>
</feature>
<evidence type="ECO:0000256" key="1">
    <source>
        <dbReference type="ARBA" id="ARBA00004123"/>
    </source>
</evidence>
<dbReference type="SMART" id="SM00380">
    <property type="entry name" value="AP2"/>
    <property type="match status" value="2"/>
</dbReference>
<feature type="compositionally biased region" description="Polar residues" evidence="6">
    <location>
        <begin position="216"/>
        <end position="237"/>
    </location>
</feature>
<keyword evidence="4" id="KW-0804">Transcription</keyword>
<dbReference type="InterPro" id="IPR036955">
    <property type="entry name" value="AP2/ERF_dom_sf"/>
</dbReference>
<feature type="domain" description="AP2/ERF" evidence="7">
    <location>
        <begin position="257"/>
        <end position="319"/>
    </location>
</feature>
<reference evidence="8 9" key="1">
    <citation type="journal article" date="2013" name="Genome Biol.">
        <title>The genome sequence of the most widely cultivated cacao type and its use to identify candidate genes regulating pod color.</title>
        <authorList>
            <person name="Motamayor J.C."/>
            <person name="Mockaitis K."/>
            <person name="Schmutz J."/>
            <person name="Haiminen N."/>
            <person name="Iii D.L."/>
            <person name="Cornejo O."/>
            <person name="Findley S.D."/>
            <person name="Zheng P."/>
            <person name="Utro F."/>
            <person name="Royaert S."/>
            <person name="Saski C."/>
            <person name="Jenkins J."/>
            <person name="Podicheti R."/>
            <person name="Zhao M."/>
            <person name="Scheffler B.E."/>
            <person name="Stack J.C."/>
            <person name="Feltus F.A."/>
            <person name="Mustiga G.M."/>
            <person name="Amores F."/>
            <person name="Phillips W."/>
            <person name="Marelli J.P."/>
            <person name="May G.D."/>
            <person name="Shapiro H."/>
            <person name="Ma J."/>
            <person name="Bustamante C.D."/>
            <person name="Schnell R.J."/>
            <person name="Main D."/>
            <person name="Gilbert D."/>
            <person name="Parida L."/>
            <person name="Kuhn D.N."/>
        </authorList>
    </citation>
    <scope>NUCLEOTIDE SEQUENCE [LARGE SCALE GENOMIC DNA]</scope>
    <source>
        <strain evidence="9">cv. Matina 1-6</strain>
    </source>
</reference>
<evidence type="ECO:0000256" key="3">
    <source>
        <dbReference type="ARBA" id="ARBA00023125"/>
    </source>
</evidence>
<keyword evidence="2" id="KW-0805">Transcription regulation</keyword>
<dbReference type="InterPro" id="IPR001471">
    <property type="entry name" value="AP2/ERF_dom"/>
</dbReference>
<dbReference type="PANTHER" id="PTHR32467:SF241">
    <property type="entry name" value="OS01G0899800 PROTEIN"/>
    <property type="match status" value="1"/>
</dbReference>
<evidence type="ECO:0000313" key="9">
    <source>
        <dbReference type="Proteomes" id="UP000026915"/>
    </source>
</evidence>
<dbReference type="Pfam" id="PF00847">
    <property type="entry name" value="AP2"/>
    <property type="match status" value="2"/>
</dbReference>
<comment type="subcellular location">
    <subcellularLocation>
        <location evidence="1">Nucleus</location>
    </subcellularLocation>
</comment>
<proteinExistence type="predicted"/>
<dbReference type="GO" id="GO:0003677">
    <property type="term" value="F:DNA binding"/>
    <property type="evidence" value="ECO:0007669"/>
    <property type="project" value="UniProtKB-KW"/>
</dbReference>
<dbReference type="STRING" id="3641.A0A061EWC7"/>
<dbReference type="CDD" id="cd00018">
    <property type="entry name" value="AP2"/>
    <property type="match status" value="2"/>
</dbReference>
<feature type="compositionally biased region" description="Basic residues" evidence="6">
    <location>
        <begin position="200"/>
        <end position="213"/>
    </location>
</feature>
<sequence length="827" mass="93204">MEELSTLNFVINSIEARLQAKETELKSCGTDEQVADILFCLCMSIDFSSKDFTSFNHLWTIFSSINMSSPNFDGSPCLPFSPMSSPHPTQLAPQLEDSNTIFMNGTLDNLFQNHSLFPMAQPNYSPDAHQSFGFLSNFLQVNQTAASLPEYPLQNETSLLLQNSPEFPYNMSQGITNSFMEQNAEEMICGSDEASNKSSTVKRKQRNTSKNKKQTVETSVKDNSSQSSGGSNETTSNKCRKRRQRRQERVFGVRSSTYRGVSRCRYTDRYEAFLWDNSDRSQKPKTVYIGGYDDEESAARAYDIAALKLWGESAPLNFPMCNYEKDLEEMQFYTKNEYFRSLRRKSRGFAKGASIYRGVSRNSDFKKWQARIGKGKEIKGIYLGTFDTEEEAARAYDVAAIRLKGDNAITNFDINEYDLTSILQSTKLPIGKGASKLLLESSMDDVIRKKRNCTNEQIALVHFEEDDSGSPDPNLVSMHPQQFQNLLAPEDPNMEHQQNLNHSNQQDLNQILNSSLLHGFQNLDELRANPTLLQGFNCFGGDMSNDENLSFNFDVEFPSNVDLDGYLTILEAGEKYNGGLERGIQEMQPFEFPQDITAPENLQFTNQVLHQNPSFNFMQGYDQNPTFPILQGYQNPVELRENLAGTGWRNRLETATEFNGNYNGGTFPIEGIMEGCSAVGSAYDNFSTELSGEVQQMQLRENLQSLLALQGQDSHNLNQGHEDVTTQNLYQEPINFQTNPSSDYLFSGNYNEEVSCNGIFEGLPRVMEIKNNSTGDHDDNFWDSRAALVENPVPGTAGNGVNFFEDIEEDFLSSCLQALNELGPLSF</sequence>
<evidence type="ECO:0000256" key="4">
    <source>
        <dbReference type="ARBA" id="ARBA00023163"/>
    </source>
</evidence>
<dbReference type="eggNOG" id="ENOG502QSTN">
    <property type="taxonomic scope" value="Eukaryota"/>
</dbReference>
<dbReference type="InParanoid" id="A0A061EWC7"/>
<keyword evidence="3 8" id="KW-0238">DNA-binding</keyword>
<evidence type="ECO:0000256" key="2">
    <source>
        <dbReference type="ARBA" id="ARBA00023015"/>
    </source>
</evidence>
<dbReference type="PANTHER" id="PTHR32467">
    <property type="entry name" value="AP2-LIKE ETHYLENE-RESPONSIVE TRANSCRIPTION FACTOR"/>
    <property type="match status" value="1"/>
</dbReference>
<organism evidence="8 9">
    <name type="scientific">Theobroma cacao</name>
    <name type="common">Cacao</name>
    <name type="synonym">Cocoa</name>
    <dbReference type="NCBI Taxonomy" id="3641"/>
    <lineage>
        <taxon>Eukaryota</taxon>
        <taxon>Viridiplantae</taxon>
        <taxon>Streptophyta</taxon>
        <taxon>Embryophyta</taxon>
        <taxon>Tracheophyta</taxon>
        <taxon>Spermatophyta</taxon>
        <taxon>Magnoliopsida</taxon>
        <taxon>eudicotyledons</taxon>
        <taxon>Gunneridae</taxon>
        <taxon>Pentapetalae</taxon>
        <taxon>rosids</taxon>
        <taxon>malvids</taxon>
        <taxon>Malvales</taxon>
        <taxon>Malvaceae</taxon>
        <taxon>Byttnerioideae</taxon>
        <taxon>Theobroma</taxon>
    </lineage>
</organism>
<dbReference type="GO" id="GO:0005634">
    <property type="term" value="C:nucleus"/>
    <property type="evidence" value="ECO:0007669"/>
    <property type="project" value="UniProtKB-SubCell"/>
</dbReference>
<feature type="domain" description="AP2/ERF" evidence="7">
    <location>
        <begin position="355"/>
        <end position="413"/>
    </location>
</feature>
<dbReference type="HOGENOM" id="CLU_342701_0_0_1"/>
<dbReference type="GO" id="GO:0003700">
    <property type="term" value="F:DNA-binding transcription factor activity"/>
    <property type="evidence" value="ECO:0007669"/>
    <property type="project" value="InterPro"/>
</dbReference>
<name>A0A061EWC7_THECC</name>
<dbReference type="EMBL" id="CM001883">
    <property type="protein sequence ID" value="EOY09395.1"/>
    <property type="molecule type" value="Genomic_DNA"/>
</dbReference>
<evidence type="ECO:0000256" key="6">
    <source>
        <dbReference type="SAM" id="MobiDB-lite"/>
    </source>
</evidence>
<accession>A0A061EWC7</accession>